<dbReference type="SUPFAM" id="SSF54001">
    <property type="entry name" value="Cysteine proteinases"/>
    <property type="match status" value="1"/>
</dbReference>
<dbReference type="VEuPathDB" id="VectorBase:BGLAX_037932"/>
<dbReference type="CDD" id="cd22755">
    <property type="entry name" value="OTU_CeDUB-like"/>
    <property type="match status" value="1"/>
</dbReference>
<dbReference type="EnsemblMetazoa" id="BGLB025069-RA">
    <property type="protein sequence ID" value="BGLB025069-PA"/>
    <property type="gene ID" value="BGLB025069"/>
</dbReference>
<feature type="domain" description="OTU" evidence="1">
    <location>
        <begin position="58"/>
        <end position="190"/>
    </location>
</feature>
<evidence type="ECO:0000313" key="2">
    <source>
        <dbReference type="EnsemblMetazoa" id="BGLB025069-PA"/>
    </source>
</evidence>
<dbReference type="STRING" id="6526.A0A2C9KYN1"/>
<dbReference type="PANTHER" id="PTHR12419">
    <property type="entry name" value="OTU DOMAIN CONTAINING PROTEIN"/>
    <property type="match status" value="1"/>
</dbReference>
<dbReference type="OrthoDB" id="6137149at2759"/>
<dbReference type="Pfam" id="PF02338">
    <property type="entry name" value="OTU"/>
    <property type="match status" value="1"/>
</dbReference>
<dbReference type="VEuPathDB" id="VectorBase:BGLB025069"/>
<dbReference type="AlphaFoldDB" id="A0A2C9KYN1"/>
<reference evidence="2" key="1">
    <citation type="submission" date="2020-05" db="UniProtKB">
        <authorList>
            <consortium name="EnsemblMetazoa"/>
        </authorList>
    </citation>
    <scope>IDENTIFICATION</scope>
    <source>
        <strain evidence="2">BB02</strain>
    </source>
</reference>
<dbReference type="RefSeq" id="XP_013061417.1">
    <property type="nucleotide sequence ID" value="XM_013205963.2"/>
</dbReference>
<dbReference type="GeneID" id="106050876"/>
<dbReference type="Proteomes" id="UP000076420">
    <property type="component" value="Unassembled WGS sequence"/>
</dbReference>
<dbReference type="PROSITE" id="PS50802">
    <property type="entry name" value="OTU"/>
    <property type="match status" value="1"/>
</dbReference>
<dbReference type="InterPro" id="IPR038765">
    <property type="entry name" value="Papain-like_cys_pep_sf"/>
</dbReference>
<reference evidence="5" key="2">
    <citation type="submission" date="2025-04" db="UniProtKB">
        <authorList>
            <consortium name="RefSeq"/>
        </authorList>
    </citation>
    <scope>IDENTIFICATION</scope>
</reference>
<accession>A0A2C9KYN1</accession>
<keyword evidence="4" id="KW-1185">Reference proteome</keyword>
<dbReference type="OMA" id="PNTRTHR"/>
<dbReference type="GO" id="GO:0004843">
    <property type="term" value="F:cysteine-type deubiquitinase activity"/>
    <property type="evidence" value="ECO:0007669"/>
    <property type="project" value="TreeGrafter"/>
</dbReference>
<evidence type="ECO:0000259" key="1">
    <source>
        <dbReference type="PROSITE" id="PS50802"/>
    </source>
</evidence>
<evidence type="ECO:0000313" key="3">
    <source>
        <dbReference type="Proteomes" id="UP000076420"/>
    </source>
</evidence>
<dbReference type="Gene3D" id="3.90.70.80">
    <property type="match status" value="1"/>
</dbReference>
<dbReference type="InterPro" id="IPR003323">
    <property type="entry name" value="OTU_dom"/>
</dbReference>
<evidence type="ECO:0000313" key="4">
    <source>
        <dbReference type="Proteomes" id="UP001165740"/>
    </source>
</evidence>
<name>A0A2C9KYN1_BIOGL</name>
<dbReference type="Proteomes" id="UP001165740">
    <property type="component" value="Chromosome 2"/>
</dbReference>
<proteinExistence type="predicted"/>
<gene>
    <name evidence="2" type="primary">106050876</name>
    <name evidence="5" type="synonym">LOC106050876</name>
</gene>
<protein>
    <submittedName>
        <fullName evidence="5">Uncharacterized protein LOC106050876</fullName>
    </submittedName>
</protein>
<evidence type="ECO:0000313" key="5">
    <source>
        <dbReference type="RefSeq" id="XP_013061417.1"/>
    </source>
</evidence>
<organism evidence="2 3">
    <name type="scientific">Biomphalaria glabrata</name>
    <name type="common">Bloodfluke planorb</name>
    <name type="synonym">Freshwater snail</name>
    <dbReference type="NCBI Taxonomy" id="6526"/>
    <lineage>
        <taxon>Eukaryota</taxon>
        <taxon>Metazoa</taxon>
        <taxon>Spiralia</taxon>
        <taxon>Lophotrochozoa</taxon>
        <taxon>Mollusca</taxon>
        <taxon>Gastropoda</taxon>
        <taxon>Heterobranchia</taxon>
        <taxon>Euthyneura</taxon>
        <taxon>Panpulmonata</taxon>
        <taxon>Hygrophila</taxon>
        <taxon>Lymnaeoidea</taxon>
        <taxon>Planorbidae</taxon>
        <taxon>Biomphalaria</taxon>
    </lineage>
</organism>
<dbReference type="KEGG" id="bgt:106050876"/>
<dbReference type="InterPro" id="IPR050704">
    <property type="entry name" value="Peptidase_C85-like"/>
</dbReference>
<dbReference type="GO" id="GO:0016579">
    <property type="term" value="P:protein deubiquitination"/>
    <property type="evidence" value="ECO:0007669"/>
    <property type="project" value="TreeGrafter"/>
</dbReference>
<sequence>MASLNKITRCRPRVLPKYVPITTYWQRKQCKNLNLPFIKKLRMRKPSRPILVRASVPKLLRTTHGDGNCLFRCFSLVVTGTESYHDLLRKAITDHLQNNGEKFSAIMADGPDQYLSQSKMTHTKTWGSDVEILAAAHLLNTKIFVYTKHGPTWQWVEHDLELTSPNTRTHRHAIYLKHTQLVHYDVVVSVKKIPLTGPQKYKTSALRRAKLRRRCTRARGRGRFYYKRKCKTATSRRFMKRKRKRSYRLKS</sequence>